<reference evidence="11 12" key="1">
    <citation type="submission" date="2014-03" db="EMBL/GenBank/DDBJ databases">
        <title>Genomics of Bifidobacteria.</title>
        <authorList>
            <person name="Ventura M."/>
            <person name="Milani C."/>
            <person name="Lugli G.A."/>
        </authorList>
    </citation>
    <scope>NUCLEOTIDE SEQUENCE [LARGE SCALE GENOMIC DNA]</scope>
    <source>
        <strain evidence="11 12">LMG 11596</strain>
    </source>
</reference>
<dbReference type="GO" id="GO:0016747">
    <property type="term" value="F:acyltransferase activity, transferring groups other than amino-acyl groups"/>
    <property type="evidence" value="ECO:0007669"/>
    <property type="project" value="InterPro"/>
</dbReference>
<feature type="transmembrane region" description="Helical" evidence="9">
    <location>
        <begin position="255"/>
        <end position="277"/>
    </location>
</feature>
<keyword evidence="5 9" id="KW-1133">Transmembrane helix</keyword>
<evidence type="ECO:0000256" key="7">
    <source>
        <dbReference type="ARBA" id="ARBA00023315"/>
    </source>
</evidence>
<dbReference type="GO" id="GO:0009103">
    <property type="term" value="P:lipopolysaccharide biosynthetic process"/>
    <property type="evidence" value="ECO:0007669"/>
    <property type="project" value="TreeGrafter"/>
</dbReference>
<dbReference type="RefSeq" id="WP_081450403.1">
    <property type="nucleotide sequence ID" value="NZ_ABXB03000003.1"/>
</dbReference>
<keyword evidence="3" id="KW-0808">Transferase</keyword>
<dbReference type="Proteomes" id="UP000029074">
    <property type="component" value="Unassembled WGS sequence"/>
</dbReference>
<feature type="transmembrane region" description="Helical" evidence="9">
    <location>
        <begin position="155"/>
        <end position="179"/>
    </location>
</feature>
<evidence type="ECO:0000313" key="11">
    <source>
        <dbReference type="EMBL" id="KFI59446.1"/>
    </source>
</evidence>
<evidence type="ECO:0000256" key="1">
    <source>
        <dbReference type="ARBA" id="ARBA00004651"/>
    </source>
</evidence>
<comment type="caution">
    <text evidence="11">The sequence shown here is derived from an EMBL/GenBank/DDBJ whole genome shotgun (WGS) entry which is preliminary data.</text>
</comment>
<dbReference type="PANTHER" id="PTHR23028:SF53">
    <property type="entry name" value="ACYL_TRANSF_3 DOMAIN-CONTAINING PROTEIN"/>
    <property type="match status" value="1"/>
</dbReference>
<evidence type="ECO:0000256" key="4">
    <source>
        <dbReference type="ARBA" id="ARBA00022692"/>
    </source>
</evidence>
<keyword evidence="6 9" id="KW-0472">Membrane</keyword>
<dbReference type="EMBL" id="JGYW01000003">
    <property type="protein sequence ID" value="KFI59446.1"/>
    <property type="molecule type" value="Genomic_DNA"/>
</dbReference>
<evidence type="ECO:0000313" key="12">
    <source>
        <dbReference type="Proteomes" id="UP000029074"/>
    </source>
</evidence>
<feature type="transmembrane region" description="Helical" evidence="9">
    <location>
        <begin position="354"/>
        <end position="375"/>
    </location>
</feature>
<dbReference type="OrthoDB" id="3404679at2"/>
<keyword evidence="7" id="KW-0012">Acyltransferase</keyword>
<dbReference type="PANTHER" id="PTHR23028">
    <property type="entry name" value="ACETYLTRANSFERASE"/>
    <property type="match status" value="1"/>
</dbReference>
<accession>A0A087AKZ6</accession>
<evidence type="ECO:0000256" key="2">
    <source>
        <dbReference type="ARBA" id="ARBA00022475"/>
    </source>
</evidence>
<feature type="region of interest" description="Disordered" evidence="8">
    <location>
        <begin position="439"/>
        <end position="476"/>
    </location>
</feature>
<dbReference type="InterPro" id="IPR002656">
    <property type="entry name" value="Acyl_transf_3_dom"/>
</dbReference>
<feature type="compositionally biased region" description="Low complexity" evidence="8">
    <location>
        <begin position="439"/>
        <end position="457"/>
    </location>
</feature>
<evidence type="ECO:0000256" key="5">
    <source>
        <dbReference type="ARBA" id="ARBA00022989"/>
    </source>
</evidence>
<feature type="domain" description="Acyltransferase 3" evidence="10">
    <location>
        <begin position="27"/>
        <end position="364"/>
    </location>
</feature>
<dbReference type="SUPFAM" id="SSF52266">
    <property type="entry name" value="SGNH hydrolase"/>
    <property type="match status" value="1"/>
</dbReference>
<dbReference type="AlphaFoldDB" id="A0A087AKZ6"/>
<dbReference type="InterPro" id="IPR036514">
    <property type="entry name" value="SGNH_hydro_sf"/>
</dbReference>
<organism evidence="11 12">
    <name type="scientific">Bifidobacterium gallicum DSM 20093 = LMG 11596</name>
    <dbReference type="NCBI Taxonomy" id="561180"/>
    <lineage>
        <taxon>Bacteria</taxon>
        <taxon>Bacillati</taxon>
        <taxon>Actinomycetota</taxon>
        <taxon>Actinomycetes</taxon>
        <taxon>Bifidobacteriales</taxon>
        <taxon>Bifidobacteriaceae</taxon>
        <taxon>Bifidobacterium</taxon>
    </lineage>
</organism>
<feature type="transmembrane region" description="Helical" evidence="9">
    <location>
        <begin position="314"/>
        <end position="334"/>
    </location>
</feature>
<evidence type="ECO:0000259" key="10">
    <source>
        <dbReference type="Pfam" id="PF01757"/>
    </source>
</evidence>
<dbReference type="GO" id="GO:0005886">
    <property type="term" value="C:plasma membrane"/>
    <property type="evidence" value="ECO:0007669"/>
    <property type="project" value="UniProtKB-SubCell"/>
</dbReference>
<feature type="transmembrane region" description="Helical" evidence="9">
    <location>
        <begin position="186"/>
        <end position="207"/>
    </location>
</feature>
<feature type="transmembrane region" description="Helical" evidence="9">
    <location>
        <begin position="396"/>
        <end position="421"/>
    </location>
</feature>
<keyword evidence="2" id="KW-1003">Cell membrane</keyword>
<feature type="compositionally biased region" description="Low complexity" evidence="8">
    <location>
        <begin position="464"/>
        <end position="476"/>
    </location>
</feature>
<keyword evidence="12" id="KW-1185">Reference proteome</keyword>
<feature type="transmembrane region" description="Helical" evidence="9">
    <location>
        <begin position="93"/>
        <end position="112"/>
    </location>
</feature>
<dbReference type="Pfam" id="PF01757">
    <property type="entry name" value="Acyl_transf_3"/>
    <property type="match status" value="1"/>
</dbReference>
<name>A0A087AKZ6_9BIFI</name>
<dbReference type="Gene3D" id="3.40.50.1110">
    <property type="entry name" value="SGNH hydrolase"/>
    <property type="match status" value="1"/>
</dbReference>
<evidence type="ECO:0000256" key="9">
    <source>
        <dbReference type="SAM" id="Phobius"/>
    </source>
</evidence>
<protein>
    <submittedName>
        <fullName evidence="11">Putative ABC transporter</fullName>
    </submittedName>
</protein>
<dbReference type="InterPro" id="IPR050879">
    <property type="entry name" value="Acyltransferase_3"/>
</dbReference>
<evidence type="ECO:0000256" key="6">
    <source>
        <dbReference type="ARBA" id="ARBA00023136"/>
    </source>
</evidence>
<gene>
    <name evidence="11" type="ORF">BGLCM_0559</name>
</gene>
<evidence type="ECO:0000256" key="8">
    <source>
        <dbReference type="SAM" id="MobiDB-lite"/>
    </source>
</evidence>
<evidence type="ECO:0000256" key="3">
    <source>
        <dbReference type="ARBA" id="ARBA00022679"/>
    </source>
</evidence>
<keyword evidence="4 9" id="KW-0812">Transmembrane</keyword>
<sequence>MPRSVQSVRISGDLNSSVRPRRSRILAADGLRALAIIGVIAYHTRPSLLKGGLLGVTLFFVMTGFFTTRSLLRAYARHHFDFPRTLIKRLKRLWPAVLTVVALVAPLTYLIAPSLLHKVQQDALPSALFASNWVYIARHTSYFEAAGLPSPLTHLWYTSLIMQFAVVWMLVLAAIVVCCKSRRMRMLCVLVLIVLSTSEMAVLYETGHEISRMYYGLDTRAAEILVGALLAMMMAPESDGGSREREPGLPPEPQWMRGVSAWVGAALLCGIIAAFVLVDGRGAGLYEGGFLLTAIASAIVVWTCTKSTWLSRVLGCKPLLYLGSRSFSLYLVHYPLLEFMNPATRVTRVQWWEWIVQFAIILIVGELFYQCIEALRGAPWLPWMRSTLRTFHDGALRPGAIVGAVLGALTALVLAFAPVPWAQLAQTRAEQLRPELVAAAKASPSAQPSQAPASPAPESKDDAAQPSASPSPAAPQVQAAIVPKNLQPERWRCTADSCDARVLIVGDSVTEGAQPVLQQQFPNAVIDAQVSRSFLAGIDIVRNQVAAHDPQLVIVALGSNDLVNQRELDLMLDAVGGRPLYLITPRAPVEWVEPDVATFNAYAQQHDNVGIIDWHALTAQHPEYLVDDGTHLTPAGEEGFTALIKDACCPR</sequence>
<feature type="transmembrane region" description="Helical" evidence="9">
    <location>
        <begin position="283"/>
        <end position="302"/>
    </location>
</feature>
<comment type="subcellular location">
    <subcellularLocation>
        <location evidence="1">Cell membrane</location>
        <topology evidence="1">Multi-pass membrane protein</topology>
    </subcellularLocation>
</comment>
<feature type="transmembrane region" description="Helical" evidence="9">
    <location>
        <begin position="25"/>
        <end position="45"/>
    </location>
</feature>
<feature type="transmembrane region" description="Helical" evidence="9">
    <location>
        <begin position="51"/>
        <end position="72"/>
    </location>
</feature>
<proteinExistence type="predicted"/>